<accession>A0ABQ8JK77</accession>
<feature type="region of interest" description="Disordered" evidence="1">
    <location>
        <begin position="1"/>
        <end position="22"/>
    </location>
</feature>
<evidence type="ECO:0000313" key="2">
    <source>
        <dbReference type="EMBL" id="KAH9423013.1"/>
    </source>
</evidence>
<protein>
    <submittedName>
        <fullName evidence="2">Uncharacterized protein</fullName>
    </submittedName>
</protein>
<sequence length="60" mass="7237">MNSGYNFSVFDDDDDDDDELYGDRPKEKTQYFLRPIIYNINKCQQQSRIGKHNSFWLDHC</sequence>
<reference evidence="2 3" key="2">
    <citation type="journal article" date="2022" name="Mol. Biol. Evol.">
        <title>Comparative Genomics Reveals Insights into the Divergent Evolution of Astigmatic Mites and Household Pest Adaptations.</title>
        <authorList>
            <person name="Xiong Q."/>
            <person name="Wan A.T."/>
            <person name="Liu X."/>
            <person name="Fung C.S."/>
            <person name="Xiao X."/>
            <person name="Malainual N."/>
            <person name="Hou J."/>
            <person name="Wang L."/>
            <person name="Wang M."/>
            <person name="Yang K.Y."/>
            <person name="Cui Y."/>
            <person name="Leung E.L."/>
            <person name="Nong W."/>
            <person name="Shin S.K."/>
            <person name="Au S.W."/>
            <person name="Jeong K.Y."/>
            <person name="Chew F.T."/>
            <person name="Hui J.H."/>
            <person name="Leung T.F."/>
            <person name="Tungtrongchitr A."/>
            <person name="Zhong N."/>
            <person name="Liu Z."/>
            <person name="Tsui S.K."/>
        </authorList>
    </citation>
    <scope>NUCLEOTIDE SEQUENCE [LARGE SCALE GENOMIC DNA]</scope>
    <source>
        <strain evidence="2">Derp</strain>
    </source>
</reference>
<gene>
    <name evidence="2" type="ORF">DERP_007605</name>
</gene>
<keyword evidence="3" id="KW-1185">Reference proteome</keyword>
<organism evidence="2 3">
    <name type="scientific">Dermatophagoides pteronyssinus</name>
    <name type="common">European house dust mite</name>
    <dbReference type="NCBI Taxonomy" id="6956"/>
    <lineage>
        <taxon>Eukaryota</taxon>
        <taxon>Metazoa</taxon>
        <taxon>Ecdysozoa</taxon>
        <taxon>Arthropoda</taxon>
        <taxon>Chelicerata</taxon>
        <taxon>Arachnida</taxon>
        <taxon>Acari</taxon>
        <taxon>Acariformes</taxon>
        <taxon>Sarcoptiformes</taxon>
        <taxon>Astigmata</taxon>
        <taxon>Psoroptidia</taxon>
        <taxon>Analgoidea</taxon>
        <taxon>Pyroglyphidae</taxon>
        <taxon>Dermatophagoidinae</taxon>
        <taxon>Dermatophagoides</taxon>
    </lineage>
</organism>
<dbReference type="EMBL" id="NJHN03000034">
    <property type="protein sequence ID" value="KAH9423013.1"/>
    <property type="molecule type" value="Genomic_DNA"/>
</dbReference>
<feature type="compositionally biased region" description="Acidic residues" evidence="1">
    <location>
        <begin position="10"/>
        <end position="20"/>
    </location>
</feature>
<reference evidence="2 3" key="1">
    <citation type="journal article" date="2018" name="J. Allergy Clin. Immunol.">
        <title>High-quality assembly of Dermatophagoides pteronyssinus genome and transcriptome reveals a wide range of novel allergens.</title>
        <authorList>
            <person name="Liu X.Y."/>
            <person name="Yang K.Y."/>
            <person name="Wang M.Q."/>
            <person name="Kwok J.S."/>
            <person name="Zeng X."/>
            <person name="Yang Z."/>
            <person name="Xiao X.J."/>
            <person name="Lau C.P."/>
            <person name="Li Y."/>
            <person name="Huang Z.M."/>
            <person name="Ba J.G."/>
            <person name="Yim A.K."/>
            <person name="Ouyang C.Y."/>
            <person name="Ngai S.M."/>
            <person name="Chan T.F."/>
            <person name="Leung E.L."/>
            <person name="Liu L."/>
            <person name="Liu Z.G."/>
            <person name="Tsui S.K."/>
        </authorList>
    </citation>
    <scope>NUCLEOTIDE SEQUENCE [LARGE SCALE GENOMIC DNA]</scope>
    <source>
        <strain evidence="2">Derp</strain>
    </source>
</reference>
<evidence type="ECO:0000313" key="3">
    <source>
        <dbReference type="Proteomes" id="UP000887458"/>
    </source>
</evidence>
<comment type="caution">
    <text evidence="2">The sequence shown here is derived from an EMBL/GenBank/DDBJ whole genome shotgun (WGS) entry which is preliminary data.</text>
</comment>
<evidence type="ECO:0000256" key="1">
    <source>
        <dbReference type="SAM" id="MobiDB-lite"/>
    </source>
</evidence>
<name>A0ABQ8JK77_DERPT</name>
<dbReference type="Proteomes" id="UP000887458">
    <property type="component" value="Unassembled WGS sequence"/>
</dbReference>
<proteinExistence type="predicted"/>